<dbReference type="SUPFAM" id="SSF56104">
    <property type="entry name" value="SAICAR synthase-like"/>
    <property type="match status" value="1"/>
</dbReference>
<evidence type="ECO:0000256" key="5">
    <source>
        <dbReference type="ARBA" id="ARBA00022840"/>
    </source>
</evidence>
<dbReference type="GO" id="GO:0005524">
    <property type="term" value="F:ATP binding"/>
    <property type="evidence" value="ECO:0007669"/>
    <property type="project" value="UniProtKB-KW"/>
</dbReference>
<keyword evidence="10" id="KW-1185">Reference proteome</keyword>
<dbReference type="Proteomes" id="UP000294530">
    <property type="component" value="Unassembled WGS sequence"/>
</dbReference>
<reference evidence="9 10" key="1">
    <citation type="journal article" date="2021" name="Genome Biol.">
        <title>AFLAP: assembly-free linkage analysis pipeline using k-mers from genome sequencing data.</title>
        <authorList>
            <person name="Fletcher K."/>
            <person name="Zhang L."/>
            <person name="Gil J."/>
            <person name="Han R."/>
            <person name="Cavanaugh K."/>
            <person name="Michelmore R."/>
        </authorList>
    </citation>
    <scope>NUCLEOTIDE SEQUENCE [LARGE SCALE GENOMIC DNA]</scope>
    <source>
        <strain evidence="9 10">SF5</strain>
    </source>
</reference>
<dbReference type="GO" id="GO:0032958">
    <property type="term" value="P:inositol phosphate biosynthetic process"/>
    <property type="evidence" value="ECO:0007669"/>
    <property type="project" value="InterPro"/>
</dbReference>
<dbReference type="Pfam" id="PF03770">
    <property type="entry name" value="IPK"/>
    <property type="match status" value="1"/>
</dbReference>
<dbReference type="KEGG" id="blac:94351464"/>
<evidence type="ECO:0000313" key="10">
    <source>
        <dbReference type="Proteomes" id="UP000294530"/>
    </source>
</evidence>
<organism evidence="9 10">
    <name type="scientific">Bremia lactucae</name>
    <name type="common">Lettuce downy mildew</name>
    <dbReference type="NCBI Taxonomy" id="4779"/>
    <lineage>
        <taxon>Eukaryota</taxon>
        <taxon>Sar</taxon>
        <taxon>Stramenopiles</taxon>
        <taxon>Oomycota</taxon>
        <taxon>Peronosporomycetes</taxon>
        <taxon>Peronosporales</taxon>
        <taxon>Peronosporaceae</taxon>
        <taxon>Bremia</taxon>
    </lineage>
</organism>
<name>A0A976NYP4_BRELC</name>
<keyword evidence="4 8" id="KW-0418">Kinase</keyword>
<evidence type="ECO:0000256" key="6">
    <source>
        <dbReference type="ARBA" id="ARBA00036164"/>
    </source>
</evidence>
<dbReference type="InterPro" id="IPR005522">
    <property type="entry name" value="IPK"/>
</dbReference>
<dbReference type="InterPro" id="IPR038286">
    <property type="entry name" value="IPK_sf"/>
</dbReference>
<dbReference type="PANTHER" id="PTHR12400">
    <property type="entry name" value="INOSITOL POLYPHOSPHATE KINASE"/>
    <property type="match status" value="1"/>
</dbReference>
<dbReference type="GO" id="GO:0008440">
    <property type="term" value="F:inositol-1,4,5-trisphosphate 3-kinase activity"/>
    <property type="evidence" value="ECO:0007669"/>
    <property type="project" value="TreeGrafter"/>
</dbReference>
<gene>
    <name evidence="9" type="ORF">CCR75_007735</name>
</gene>
<evidence type="ECO:0000313" key="9">
    <source>
        <dbReference type="EMBL" id="TDH72833.1"/>
    </source>
</evidence>
<evidence type="ECO:0000256" key="2">
    <source>
        <dbReference type="ARBA" id="ARBA00022679"/>
    </source>
</evidence>
<protein>
    <recommendedName>
        <fullName evidence="8">Kinase</fullName>
        <ecNumber evidence="8">2.7.-.-</ecNumber>
    </recommendedName>
</protein>
<dbReference type="GO" id="GO:0051765">
    <property type="term" value="F:inositol tetrakisphosphate kinase activity"/>
    <property type="evidence" value="ECO:0007669"/>
    <property type="project" value="TreeGrafter"/>
</dbReference>
<comment type="catalytic activity">
    <reaction evidence="6">
        <text>1D-myo-inositol 1,4,5-trisphosphate + 2 ATP = 1D-myo-inositol 1,3,4,5,6-pentakisphosphate + 2 ADP + 2 H(+)</text>
        <dbReference type="Rhea" id="RHEA:32359"/>
        <dbReference type="ChEBI" id="CHEBI:15378"/>
        <dbReference type="ChEBI" id="CHEBI:30616"/>
        <dbReference type="ChEBI" id="CHEBI:57733"/>
        <dbReference type="ChEBI" id="CHEBI:203600"/>
        <dbReference type="ChEBI" id="CHEBI:456216"/>
        <dbReference type="EC" id="2.7.1.151"/>
    </reaction>
</comment>
<dbReference type="OrthoDB" id="338650at2759"/>
<proteinExistence type="inferred from homology"/>
<evidence type="ECO:0000256" key="3">
    <source>
        <dbReference type="ARBA" id="ARBA00022741"/>
    </source>
</evidence>
<comment type="catalytic activity">
    <reaction evidence="7">
        <text>1D-myo-inositol 1,3,4,6-tetrakisphosphate + ATP = 1D-myo-inositol 1,3,4,5,6-pentakisphosphate + ADP + H(+)</text>
        <dbReference type="Rhea" id="RHEA:12717"/>
        <dbReference type="ChEBI" id="CHEBI:15378"/>
        <dbReference type="ChEBI" id="CHEBI:30616"/>
        <dbReference type="ChEBI" id="CHEBI:57660"/>
        <dbReference type="ChEBI" id="CHEBI:57733"/>
        <dbReference type="ChEBI" id="CHEBI:456216"/>
        <dbReference type="EC" id="2.7.1.140"/>
    </reaction>
</comment>
<dbReference type="EMBL" id="SHOA02000036">
    <property type="protein sequence ID" value="TDH72833.1"/>
    <property type="molecule type" value="Genomic_DNA"/>
</dbReference>
<evidence type="ECO:0000256" key="1">
    <source>
        <dbReference type="ARBA" id="ARBA00007374"/>
    </source>
</evidence>
<dbReference type="GO" id="GO:0005634">
    <property type="term" value="C:nucleus"/>
    <property type="evidence" value="ECO:0007669"/>
    <property type="project" value="TreeGrafter"/>
</dbReference>
<keyword evidence="5" id="KW-0067">ATP-binding</keyword>
<dbReference type="EC" id="2.7.-.-" evidence="8"/>
<dbReference type="GeneID" id="94351464"/>
<keyword evidence="3" id="KW-0547">Nucleotide-binding</keyword>
<dbReference type="RefSeq" id="XP_067822332.1">
    <property type="nucleotide sequence ID" value="XM_067965793.1"/>
</dbReference>
<evidence type="ECO:0000256" key="7">
    <source>
        <dbReference type="ARBA" id="ARBA00036525"/>
    </source>
</evidence>
<sequence length="292" mass="33436">MANLQVFTKMAHQVGGHSTSNTSLKAQNGRILKPFQSNQRGKRESDFYERVFSAKETLYDYAGLRIFLPEYYGTIVVPEAENGQDFVRRRYLVLEDLTWGRQWPCIMDVKMGTRSYEHNAPIEKIAYEKSKFPLQEKVGLRIQGMKVYQHTKKGYVEFDKSFGRGIVSLEQLVYAFRCYFPADDTTKKIALLQTFLHRLGQIKEWFDEQQSTEFIASSFLFLYDGDMSSANGSKADIRLIDFAHVTMPVSPKRDEGLRTGIATLISSFQTLLHEARTKQDCSINCAEAPDAS</sequence>
<dbReference type="GO" id="GO:0005737">
    <property type="term" value="C:cytoplasm"/>
    <property type="evidence" value="ECO:0007669"/>
    <property type="project" value="TreeGrafter"/>
</dbReference>
<dbReference type="PANTHER" id="PTHR12400:SF51">
    <property type="entry name" value="INOSITOL POLYPHOSPHATE MULTIKINASE"/>
    <property type="match status" value="1"/>
</dbReference>
<comment type="caution">
    <text evidence="9">The sequence shown here is derived from an EMBL/GenBank/DDBJ whole genome shotgun (WGS) entry which is preliminary data.</text>
</comment>
<keyword evidence="2 8" id="KW-0808">Transferase</keyword>
<evidence type="ECO:0000256" key="4">
    <source>
        <dbReference type="ARBA" id="ARBA00022777"/>
    </source>
</evidence>
<accession>A0A976NYP4</accession>
<dbReference type="AlphaFoldDB" id="A0A976NYP4"/>
<comment type="similarity">
    <text evidence="1 8">Belongs to the inositol phosphokinase (IPK) family.</text>
</comment>
<dbReference type="Gene3D" id="3.30.470.160">
    <property type="entry name" value="Inositol polyphosphate kinase"/>
    <property type="match status" value="1"/>
</dbReference>
<evidence type="ECO:0000256" key="8">
    <source>
        <dbReference type="RuleBase" id="RU363090"/>
    </source>
</evidence>